<gene>
    <name evidence="4" type="ORF">HNP98_001218</name>
</gene>
<dbReference type="CDD" id="cd24098">
    <property type="entry name" value="ASKHA_NBD_TobZ_N"/>
    <property type="match status" value="1"/>
</dbReference>
<feature type="domain" description="Carbamoyltransferase C-terminal" evidence="3">
    <location>
        <begin position="397"/>
        <end position="568"/>
    </location>
</feature>
<dbReference type="PANTHER" id="PTHR34847:SF1">
    <property type="entry name" value="NODULATION PROTEIN U"/>
    <property type="match status" value="1"/>
</dbReference>
<dbReference type="Pfam" id="PF02543">
    <property type="entry name" value="Carbam_trans_N"/>
    <property type="match status" value="1"/>
</dbReference>
<dbReference type="InterPro" id="IPR031730">
    <property type="entry name" value="Carbam_trans_C"/>
</dbReference>
<evidence type="ECO:0000256" key="1">
    <source>
        <dbReference type="ARBA" id="ARBA00006129"/>
    </source>
</evidence>
<name>A0ABX2FN03_9BACT</name>
<feature type="domain" description="Carbamoyltransferase" evidence="2">
    <location>
        <begin position="4"/>
        <end position="345"/>
    </location>
</feature>
<dbReference type="Gene3D" id="3.90.870.20">
    <property type="entry name" value="Carbamoyltransferase, C-terminal domain"/>
    <property type="match status" value="1"/>
</dbReference>
<dbReference type="EMBL" id="JABSNP010000004">
    <property type="protein sequence ID" value="NRT18401.1"/>
    <property type="molecule type" value="Genomic_DNA"/>
</dbReference>
<keyword evidence="4" id="KW-0808">Transferase</keyword>
<dbReference type="InterPro" id="IPR038152">
    <property type="entry name" value="Carbam_trans_C_sf"/>
</dbReference>
<evidence type="ECO:0000259" key="3">
    <source>
        <dbReference type="Pfam" id="PF16861"/>
    </source>
</evidence>
<dbReference type="EC" id="2.1.3.-" evidence="4"/>
<accession>A0ABX2FN03</accession>
<dbReference type="RefSeq" id="WP_173809141.1">
    <property type="nucleotide sequence ID" value="NZ_JABSNP010000004.1"/>
</dbReference>
<dbReference type="InterPro" id="IPR043129">
    <property type="entry name" value="ATPase_NBD"/>
</dbReference>
<comment type="caution">
    <text evidence="4">The sequence shown here is derived from an EMBL/GenBank/DDBJ whole genome shotgun (WGS) entry which is preliminary data.</text>
</comment>
<evidence type="ECO:0000313" key="4">
    <source>
        <dbReference type="EMBL" id="NRT18401.1"/>
    </source>
</evidence>
<dbReference type="PANTHER" id="PTHR34847">
    <property type="entry name" value="NODULATION PROTEIN U"/>
    <property type="match status" value="1"/>
</dbReference>
<evidence type="ECO:0000313" key="5">
    <source>
        <dbReference type="Proteomes" id="UP000779507"/>
    </source>
</evidence>
<reference evidence="4 5" key="1">
    <citation type="submission" date="2020-05" db="EMBL/GenBank/DDBJ databases">
        <title>Genomic Encyclopedia of Type Strains, Phase IV (KMG-V): Genome sequencing to study the core and pangenomes of soil and plant-associated prokaryotes.</title>
        <authorList>
            <person name="Whitman W."/>
        </authorList>
    </citation>
    <scope>NUCLEOTIDE SEQUENCE [LARGE SCALE GENOMIC DNA]</scope>
    <source>
        <strain evidence="4 5">9A</strain>
    </source>
</reference>
<dbReference type="InterPro" id="IPR003696">
    <property type="entry name" value="Carbtransf_dom"/>
</dbReference>
<proteinExistence type="inferred from homology"/>
<sequence>MAQRILGINCSGFHSSACLLGPDGQVQFAIAEERLSRVKQDKAFPRQAIRYCCAAAGIGVADVTDVFVGWNPAPYLLQPRQGLAEALHDRGKLAQLALNELAALQGGARRVEQLLEGPAGTRTRLHYVDHHRAHFANAFLTSGFAEADVFVADGFGEQTTGLLGTAGPQGLSELAANRTPHSLGLFYGAFTEFLGFRPNGEEWKVMALAARGNWRTFYDQLRPLISVDDLHYELDLRYFEFFLFFTPHYYSPKLVALLGPPRAPGAPLGPRDYDLVAAVQRVVEDVVAELLANLHARTGQPRLVLGGGLFMNSVLNGKLRQRTPYQEIFIGGTPDDTGIGVGSALYGHRYVLGGPAPAAAEAHNFFGRDYPAAELEAELLRRKLRYEQPADLPAAAAALLHGGGVIGWFQGASELGQRALGHRSILADPTRPDMKARVNASIKYREAFRPFAPAVPAERQHEFFDLPAGETAFFMEKVFALRPAARARLPAVTHDDGTGRLQTVAAAGNPLFHQLLLAFEQLSGVPVLLNTSFNLNGMPMVESPADALNCYLGSGLDALVLGPFLLRK</sequence>
<comment type="similarity">
    <text evidence="1">Belongs to the NodU/CmcH family.</text>
</comment>
<dbReference type="InterPro" id="IPR051338">
    <property type="entry name" value="NodU/CmcH_Carbamoyltrnsfr"/>
</dbReference>
<dbReference type="Pfam" id="PF16861">
    <property type="entry name" value="Carbam_trans_C"/>
    <property type="match status" value="1"/>
</dbReference>
<dbReference type="Gene3D" id="3.30.420.40">
    <property type="match status" value="2"/>
</dbReference>
<keyword evidence="5" id="KW-1185">Reference proteome</keyword>
<dbReference type="GO" id="GO:0016740">
    <property type="term" value="F:transferase activity"/>
    <property type="evidence" value="ECO:0007669"/>
    <property type="project" value="UniProtKB-KW"/>
</dbReference>
<dbReference type="SUPFAM" id="SSF53067">
    <property type="entry name" value="Actin-like ATPase domain"/>
    <property type="match status" value="1"/>
</dbReference>
<evidence type="ECO:0000259" key="2">
    <source>
        <dbReference type="Pfam" id="PF02543"/>
    </source>
</evidence>
<dbReference type="Proteomes" id="UP000779507">
    <property type="component" value="Unassembled WGS sequence"/>
</dbReference>
<organism evidence="4 5">
    <name type="scientific">Hymenobacter caeli</name>
    <dbReference type="NCBI Taxonomy" id="2735894"/>
    <lineage>
        <taxon>Bacteria</taxon>
        <taxon>Pseudomonadati</taxon>
        <taxon>Bacteroidota</taxon>
        <taxon>Cytophagia</taxon>
        <taxon>Cytophagales</taxon>
        <taxon>Hymenobacteraceae</taxon>
        <taxon>Hymenobacter</taxon>
    </lineage>
</organism>
<protein>
    <submittedName>
        <fullName evidence="4">Carbamoyltransferase</fullName>
        <ecNumber evidence="4">2.1.3.-</ecNumber>
    </submittedName>
</protein>